<evidence type="ECO:0000256" key="8">
    <source>
        <dbReference type="ARBA" id="ARBA00051148"/>
    </source>
</evidence>
<comment type="catalytic activity">
    <reaction evidence="8">
        <text>guanine + H2O + H(+) = xanthine + NH4(+)</text>
        <dbReference type="Rhea" id="RHEA:14665"/>
        <dbReference type="ChEBI" id="CHEBI:15377"/>
        <dbReference type="ChEBI" id="CHEBI:15378"/>
        <dbReference type="ChEBI" id="CHEBI:16235"/>
        <dbReference type="ChEBI" id="CHEBI:17712"/>
        <dbReference type="ChEBI" id="CHEBI:28938"/>
        <dbReference type="EC" id="3.5.4.3"/>
    </reaction>
</comment>
<comment type="similarity">
    <text evidence="3">Belongs to the metallo-dependent hydrolases superfamily. ATZ/TRZ family.</text>
</comment>
<dbReference type="PANTHER" id="PTHR11271:SF6">
    <property type="entry name" value="GUANINE DEAMINASE"/>
    <property type="match status" value="1"/>
</dbReference>
<dbReference type="Pfam" id="PF01979">
    <property type="entry name" value="Amidohydro_1"/>
    <property type="match status" value="1"/>
</dbReference>
<gene>
    <name evidence="13" type="ORF">BO71DRAFT_432954</name>
</gene>
<feature type="non-terminal residue" evidence="13">
    <location>
        <position position="425"/>
    </location>
</feature>
<evidence type="ECO:0000256" key="4">
    <source>
        <dbReference type="ARBA" id="ARBA00012781"/>
    </source>
</evidence>
<dbReference type="Gene3D" id="2.30.40.10">
    <property type="entry name" value="Urease, subunit C, domain 1"/>
    <property type="match status" value="1"/>
</dbReference>
<organism evidence="13 14">
    <name type="scientific">Aspergillus ellipticus CBS 707.79</name>
    <dbReference type="NCBI Taxonomy" id="1448320"/>
    <lineage>
        <taxon>Eukaryota</taxon>
        <taxon>Fungi</taxon>
        <taxon>Dikarya</taxon>
        <taxon>Ascomycota</taxon>
        <taxon>Pezizomycotina</taxon>
        <taxon>Eurotiomycetes</taxon>
        <taxon>Eurotiomycetidae</taxon>
        <taxon>Eurotiales</taxon>
        <taxon>Aspergillaceae</taxon>
        <taxon>Aspergillus</taxon>
        <taxon>Aspergillus subgen. Circumdati</taxon>
    </lineage>
</organism>
<dbReference type="AlphaFoldDB" id="A0A319DAJ6"/>
<dbReference type="OrthoDB" id="194468at2759"/>
<evidence type="ECO:0000256" key="11">
    <source>
        <dbReference type="ARBA" id="ARBA00083147"/>
    </source>
</evidence>
<dbReference type="GO" id="GO:0008892">
    <property type="term" value="F:guanine deaminase activity"/>
    <property type="evidence" value="ECO:0007669"/>
    <property type="project" value="UniProtKB-EC"/>
</dbReference>
<proteinExistence type="inferred from homology"/>
<evidence type="ECO:0000256" key="3">
    <source>
        <dbReference type="ARBA" id="ARBA00006745"/>
    </source>
</evidence>
<accession>A0A319DAJ6</accession>
<protein>
    <recommendedName>
        <fullName evidence="10">Probable guanine deaminase</fullName>
        <ecNumber evidence="4">3.5.4.3</ecNumber>
    </recommendedName>
    <alternativeName>
        <fullName evidence="11">Guanine aminohydrolase</fullName>
    </alternativeName>
</protein>
<comment type="function">
    <text evidence="9">Catalyzes the hydrolytic deamination of guanine, producing xanthine and ammonia.</text>
</comment>
<dbReference type="Proteomes" id="UP000247810">
    <property type="component" value="Unassembled WGS sequence"/>
</dbReference>
<keyword evidence="7" id="KW-0862">Zinc</keyword>
<sequence length="425" mass="45602">MSPTYTVYIGTFIHLPRLPASAPTADIDHALSINHGALWVSVDDGTIAGFEWCGTSRGDVRRLVGRRGWVVDRVDYGDQGDTHIHAPQYPNTGLFGTSGLLSWLETYTFPTESSFASSPTLPRIPPPLAYRIYNQVISRTLSHGTTTASYFATIHVPATNLLATLCHARGQRALIGRVCMDNPATCPSLLIDASPETAIADTQATISHIHKLDPSHTLIHPIITPRFAPSCTPSLLTALSTLASSTSPPTHIQTHLAENLDECALVKTLFPDSKDYTSVYDTFRLLTPRTVLAHAIHLSDAERELIRQRGSKISHCPSSNSALGSGICAVRKTLRAGVTVGLGSDVSGGYAVSMLEVVRQTCLVSRLLQYTAYGSENGSEDDVFTVPSALYLATRGGAAVLDMADQIGGFDLGMSFDAQLVRLGA</sequence>
<evidence type="ECO:0000256" key="1">
    <source>
        <dbReference type="ARBA" id="ARBA00001947"/>
    </source>
</evidence>
<dbReference type="EC" id="3.5.4.3" evidence="4"/>
<dbReference type="FunFam" id="3.20.20.140:FF:000022">
    <property type="entry name" value="Guanine deaminase"/>
    <property type="match status" value="1"/>
</dbReference>
<dbReference type="PANTHER" id="PTHR11271">
    <property type="entry name" value="GUANINE DEAMINASE"/>
    <property type="match status" value="1"/>
</dbReference>
<evidence type="ECO:0000256" key="6">
    <source>
        <dbReference type="ARBA" id="ARBA00022801"/>
    </source>
</evidence>
<dbReference type="InterPro" id="IPR006680">
    <property type="entry name" value="Amidohydro-rel"/>
</dbReference>
<keyword evidence="6 13" id="KW-0378">Hydrolase</keyword>
<name>A0A319DAJ6_9EURO</name>
<dbReference type="STRING" id="1448320.A0A319DAJ6"/>
<evidence type="ECO:0000256" key="5">
    <source>
        <dbReference type="ARBA" id="ARBA00022723"/>
    </source>
</evidence>
<evidence type="ECO:0000256" key="7">
    <source>
        <dbReference type="ARBA" id="ARBA00022833"/>
    </source>
</evidence>
<evidence type="ECO:0000256" key="9">
    <source>
        <dbReference type="ARBA" id="ARBA00056079"/>
    </source>
</evidence>
<keyword evidence="14" id="KW-1185">Reference proteome</keyword>
<comment type="cofactor">
    <cofactor evidence="1">
        <name>Zn(2+)</name>
        <dbReference type="ChEBI" id="CHEBI:29105"/>
    </cofactor>
</comment>
<reference evidence="13 14" key="1">
    <citation type="submission" date="2018-02" db="EMBL/GenBank/DDBJ databases">
        <title>The genomes of Aspergillus section Nigri reveals drivers in fungal speciation.</title>
        <authorList>
            <consortium name="DOE Joint Genome Institute"/>
            <person name="Vesth T.C."/>
            <person name="Nybo J."/>
            <person name="Theobald S."/>
            <person name="Brandl J."/>
            <person name="Frisvad J.C."/>
            <person name="Nielsen K.F."/>
            <person name="Lyhne E.K."/>
            <person name="Kogle M.E."/>
            <person name="Kuo A."/>
            <person name="Riley R."/>
            <person name="Clum A."/>
            <person name="Nolan M."/>
            <person name="Lipzen A."/>
            <person name="Salamov A."/>
            <person name="Henrissat B."/>
            <person name="Wiebenga A."/>
            <person name="De vries R.P."/>
            <person name="Grigoriev I.V."/>
            <person name="Mortensen U.H."/>
            <person name="Andersen M.R."/>
            <person name="Baker S.E."/>
        </authorList>
    </citation>
    <scope>NUCLEOTIDE SEQUENCE [LARGE SCALE GENOMIC DNA]</scope>
    <source>
        <strain evidence="13 14">CBS 707.79</strain>
    </source>
</reference>
<evidence type="ECO:0000256" key="2">
    <source>
        <dbReference type="ARBA" id="ARBA00004984"/>
    </source>
</evidence>
<dbReference type="InterPro" id="IPR032466">
    <property type="entry name" value="Metal_Hydrolase"/>
</dbReference>
<comment type="pathway">
    <text evidence="2">Purine metabolism; guanine degradation; xanthine from guanine: step 1/1.</text>
</comment>
<keyword evidence="5" id="KW-0479">Metal-binding</keyword>
<dbReference type="InterPro" id="IPR011059">
    <property type="entry name" value="Metal-dep_hydrolase_composite"/>
</dbReference>
<evidence type="ECO:0000313" key="13">
    <source>
        <dbReference type="EMBL" id="PYH91387.1"/>
    </source>
</evidence>
<dbReference type="VEuPathDB" id="FungiDB:BO71DRAFT_432954"/>
<dbReference type="GO" id="GO:0046098">
    <property type="term" value="P:guanine metabolic process"/>
    <property type="evidence" value="ECO:0007669"/>
    <property type="project" value="TreeGrafter"/>
</dbReference>
<dbReference type="GO" id="GO:0005829">
    <property type="term" value="C:cytosol"/>
    <property type="evidence" value="ECO:0007669"/>
    <property type="project" value="TreeGrafter"/>
</dbReference>
<dbReference type="SUPFAM" id="SSF51556">
    <property type="entry name" value="Metallo-dependent hydrolases"/>
    <property type="match status" value="1"/>
</dbReference>
<evidence type="ECO:0000256" key="10">
    <source>
        <dbReference type="ARBA" id="ARBA00069860"/>
    </source>
</evidence>
<dbReference type="GO" id="GO:0008270">
    <property type="term" value="F:zinc ion binding"/>
    <property type="evidence" value="ECO:0007669"/>
    <property type="project" value="TreeGrafter"/>
</dbReference>
<evidence type="ECO:0000313" key="14">
    <source>
        <dbReference type="Proteomes" id="UP000247810"/>
    </source>
</evidence>
<evidence type="ECO:0000259" key="12">
    <source>
        <dbReference type="Pfam" id="PF01979"/>
    </source>
</evidence>
<feature type="domain" description="Amidohydrolase-related" evidence="12">
    <location>
        <begin position="81"/>
        <end position="421"/>
    </location>
</feature>
<dbReference type="EMBL" id="KZ825947">
    <property type="protein sequence ID" value="PYH91387.1"/>
    <property type="molecule type" value="Genomic_DNA"/>
</dbReference>
<dbReference type="Gene3D" id="3.20.20.140">
    <property type="entry name" value="Metal-dependent hydrolases"/>
    <property type="match status" value="1"/>
</dbReference>
<dbReference type="InterPro" id="IPR051607">
    <property type="entry name" value="Metallo-dep_hydrolases"/>
</dbReference>